<dbReference type="GO" id="GO:0016020">
    <property type="term" value="C:membrane"/>
    <property type="evidence" value="ECO:0007669"/>
    <property type="project" value="UniProtKB-SubCell"/>
</dbReference>
<keyword evidence="3 6" id="KW-0812">Transmembrane</keyword>
<keyword evidence="8" id="KW-1185">Reference proteome</keyword>
<feature type="transmembrane region" description="Helical" evidence="6">
    <location>
        <begin position="218"/>
        <end position="239"/>
    </location>
</feature>
<dbReference type="GO" id="GO:0022857">
    <property type="term" value="F:transmembrane transporter activity"/>
    <property type="evidence" value="ECO:0007669"/>
    <property type="project" value="InterPro"/>
</dbReference>
<dbReference type="SUPFAM" id="SSF103473">
    <property type="entry name" value="MFS general substrate transporter"/>
    <property type="match status" value="1"/>
</dbReference>
<evidence type="ECO:0000313" key="7">
    <source>
        <dbReference type="EMBL" id="KAF4311514.1"/>
    </source>
</evidence>
<evidence type="ECO:0000256" key="2">
    <source>
        <dbReference type="ARBA" id="ARBA00022448"/>
    </source>
</evidence>
<name>A0A8H4N554_9PEZI</name>
<evidence type="ECO:0000256" key="5">
    <source>
        <dbReference type="ARBA" id="ARBA00023136"/>
    </source>
</evidence>
<feature type="transmembrane region" description="Helical" evidence="6">
    <location>
        <begin position="155"/>
        <end position="174"/>
    </location>
</feature>
<reference evidence="7" key="1">
    <citation type="submission" date="2020-04" db="EMBL/GenBank/DDBJ databases">
        <title>Genome Assembly and Annotation of Botryosphaeria dothidea sdau 11-99, a Latent Pathogen of Apple Fruit Ring Rot in China.</title>
        <authorList>
            <person name="Yu C."/>
            <person name="Diao Y."/>
            <person name="Lu Q."/>
            <person name="Zhao J."/>
            <person name="Cui S."/>
            <person name="Peng C."/>
            <person name="He B."/>
            <person name="Liu H."/>
        </authorList>
    </citation>
    <scope>NUCLEOTIDE SEQUENCE [LARGE SCALE GENOMIC DNA]</scope>
    <source>
        <strain evidence="7">Sdau11-99</strain>
    </source>
</reference>
<keyword evidence="2" id="KW-0813">Transport</keyword>
<feature type="transmembrane region" description="Helical" evidence="6">
    <location>
        <begin position="332"/>
        <end position="349"/>
    </location>
</feature>
<feature type="transmembrane region" description="Helical" evidence="6">
    <location>
        <begin position="356"/>
        <end position="375"/>
    </location>
</feature>
<dbReference type="Gene3D" id="1.20.1250.20">
    <property type="entry name" value="MFS general substrate transporter like domains"/>
    <property type="match status" value="2"/>
</dbReference>
<feature type="transmembrane region" description="Helical" evidence="6">
    <location>
        <begin position="53"/>
        <end position="70"/>
    </location>
</feature>
<accession>A0A8H4N554</accession>
<feature type="transmembrane region" description="Helical" evidence="6">
    <location>
        <begin position="381"/>
        <end position="403"/>
    </location>
</feature>
<dbReference type="PANTHER" id="PTHR43791">
    <property type="entry name" value="PERMEASE-RELATED"/>
    <property type="match status" value="1"/>
</dbReference>
<gene>
    <name evidence="7" type="ORF">GTA08_BOTSDO12823</name>
</gene>
<feature type="transmembrane region" description="Helical" evidence="6">
    <location>
        <begin position="97"/>
        <end position="117"/>
    </location>
</feature>
<feature type="transmembrane region" description="Helical" evidence="6">
    <location>
        <begin position="186"/>
        <end position="206"/>
    </location>
</feature>
<feature type="transmembrane region" description="Helical" evidence="6">
    <location>
        <begin position="415"/>
        <end position="435"/>
    </location>
</feature>
<protein>
    <submittedName>
        <fullName evidence="7">Amidase</fullName>
    </submittedName>
</protein>
<comment type="caution">
    <text evidence="7">The sequence shown here is derived from an EMBL/GenBank/DDBJ whole genome shotgun (WGS) entry which is preliminary data.</text>
</comment>
<keyword evidence="4 6" id="KW-1133">Transmembrane helix</keyword>
<evidence type="ECO:0000256" key="1">
    <source>
        <dbReference type="ARBA" id="ARBA00004141"/>
    </source>
</evidence>
<dbReference type="EMBL" id="WWBZ02000009">
    <property type="protein sequence ID" value="KAF4311514.1"/>
    <property type="molecule type" value="Genomic_DNA"/>
</dbReference>
<dbReference type="AlphaFoldDB" id="A0A8H4N554"/>
<dbReference type="InterPro" id="IPR011701">
    <property type="entry name" value="MFS"/>
</dbReference>
<evidence type="ECO:0000256" key="3">
    <source>
        <dbReference type="ARBA" id="ARBA00022692"/>
    </source>
</evidence>
<evidence type="ECO:0000256" key="6">
    <source>
        <dbReference type="SAM" id="Phobius"/>
    </source>
</evidence>
<dbReference type="Proteomes" id="UP000572817">
    <property type="component" value="Unassembled WGS sequence"/>
</dbReference>
<proteinExistence type="predicted"/>
<feature type="transmembrane region" description="Helical" evidence="6">
    <location>
        <begin position="124"/>
        <end position="143"/>
    </location>
</feature>
<evidence type="ECO:0000256" key="4">
    <source>
        <dbReference type="ARBA" id="ARBA00022989"/>
    </source>
</evidence>
<comment type="subcellular location">
    <subcellularLocation>
        <location evidence="1">Membrane</location>
        <topology evidence="1">Multi-pass membrane protein</topology>
    </subcellularLocation>
</comment>
<dbReference type="InterPro" id="IPR036259">
    <property type="entry name" value="MFS_trans_sf"/>
</dbReference>
<dbReference type="Pfam" id="PF07690">
    <property type="entry name" value="MFS_1"/>
    <property type="match status" value="1"/>
</dbReference>
<dbReference type="PANTHER" id="PTHR43791:SF47">
    <property type="entry name" value="MAJOR FACILITATOR SUPERFAMILY (MFS) PROFILE DOMAIN-CONTAINING PROTEIN-RELATED"/>
    <property type="match status" value="1"/>
</dbReference>
<organism evidence="7 8">
    <name type="scientific">Botryosphaeria dothidea</name>
    <dbReference type="NCBI Taxonomy" id="55169"/>
    <lineage>
        <taxon>Eukaryota</taxon>
        <taxon>Fungi</taxon>
        <taxon>Dikarya</taxon>
        <taxon>Ascomycota</taxon>
        <taxon>Pezizomycotina</taxon>
        <taxon>Dothideomycetes</taxon>
        <taxon>Dothideomycetes incertae sedis</taxon>
        <taxon>Botryosphaeriales</taxon>
        <taxon>Botryosphaeriaceae</taxon>
        <taxon>Botryosphaeria</taxon>
    </lineage>
</organism>
<feature type="transmembrane region" description="Helical" evidence="6">
    <location>
        <begin position="447"/>
        <end position="470"/>
    </location>
</feature>
<dbReference type="OrthoDB" id="2962993at2759"/>
<feature type="transmembrane region" description="Helical" evidence="6">
    <location>
        <begin position="292"/>
        <end position="312"/>
    </location>
</feature>
<sequence>MSSTTNTDTENPARRSRMYASKEDVFISESNGIIDSILDEVTPQEKKKILRKIDWRVTILVGILWCITLIDRANLGNASIAGMTQDLRLNVGMRQSLVGLIEFPFWLVFQATLPYAVKLLKPRIIISLTGVLYGLLTLGQGLVHSWHGILGYRMALGTVAAYQFPTIGYFITIWYTRYEVQKRFSVSYFIVEMSSGFSGLLAYGLMHMKGLAGMNGWRWINIIEGLFTVVASVIAYLLLVDMPDGDGKREWRFLTPRERRYVVARIDADRADAKQDSITLKKCAAFCLDSKLWGFAFIHLLNTAISSGLIYFLPLILRGMGFSVGVSQLLNAPPYFAAGLWCCATGWASDRQRLRGPYIVLNSLLCIMGIPLLGFAKPLGLRYFGICLACMGSKANTPASMAYTANNIRTHSKKLASVTVLIVGVCVGGVMGALVFRQQDAPKYHPGLYTCVVASVMSCVTVGVMTAKFVRDNRRADRGKLVIEGHVDFRYTY</sequence>
<evidence type="ECO:0000313" key="8">
    <source>
        <dbReference type="Proteomes" id="UP000572817"/>
    </source>
</evidence>
<keyword evidence="5 6" id="KW-0472">Membrane</keyword>